<keyword evidence="1" id="KW-0479">Metal-binding</keyword>
<keyword evidence="2" id="KW-0456">Lyase</keyword>
<dbReference type="AlphaFoldDB" id="A0A1T4MHD7"/>
<dbReference type="GO" id="GO:0019323">
    <property type="term" value="P:pentose catabolic process"/>
    <property type="evidence" value="ECO:0007669"/>
    <property type="project" value="TreeGrafter"/>
</dbReference>
<dbReference type="OrthoDB" id="9794581at2"/>
<name>A0A1T4MHD7_9FUSO</name>
<dbReference type="GO" id="GO:0016832">
    <property type="term" value="F:aldehyde-lyase activity"/>
    <property type="evidence" value="ECO:0007669"/>
    <property type="project" value="TreeGrafter"/>
</dbReference>
<evidence type="ECO:0000313" key="4">
    <source>
        <dbReference type="EMBL" id="SJZ66287.1"/>
    </source>
</evidence>
<dbReference type="NCBIfam" id="NF005302">
    <property type="entry name" value="PRK06833.1"/>
    <property type="match status" value="1"/>
</dbReference>
<reference evidence="4 5" key="1">
    <citation type="submission" date="2017-02" db="EMBL/GenBank/DDBJ databases">
        <authorList>
            <person name="Peterson S.W."/>
        </authorList>
    </citation>
    <scope>NUCLEOTIDE SEQUENCE [LARGE SCALE GENOMIC DNA]</scope>
    <source>
        <strain evidence="4 5">ATCC 700028</strain>
    </source>
</reference>
<dbReference type="GO" id="GO:0046872">
    <property type="term" value="F:metal ion binding"/>
    <property type="evidence" value="ECO:0007669"/>
    <property type="project" value="UniProtKB-KW"/>
</dbReference>
<dbReference type="GO" id="GO:0005829">
    <property type="term" value="C:cytosol"/>
    <property type="evidence" value="ECO:0007669"/>
    <property type="project" value="TreeGrafter"/>
</dbReference>
<evidence type="ECO:0000313" key="5">
    <source>
        <dbReference type="Proteomes" id="UP000191153"/>
    </source>
</evidence>
<dbReference type="InterPro" id="IPR050197">
    <property type="entry name" value="Aldolase_class_II_sugar_metab"/>
</dbReference>
<dbReference type="Gene3D" id="3.40.225.10">
    <property type="entry name" value="Class II aldolase/adducin N-terminal domain"/>
    <property type="match status" value="1"/>
</dbReference>
<gene>
    <name evidence="4" type="ORF">SAMN02745174_01225</name>
</gene>
<dbReference type="SUPFAM" id="SSF53639">
    <property type="entry name" value="AraD/HMP-PK domain-like"/>
    <property type="match status" value="1"/>
</dbReference>
<evidence type="ECO:0000259" key="3">
    <source>
        <dbReference type="SMART" id="SM01007"/>
    </source>
</evidence>
<dbReference type="InterPro" id="IPR036409">
    <property type="entry name" value="Aldolase_II/adducin_N_sf"/>
</dbReference>
<dbReference type="PANTHER" id="PTHR22789:SF0">
    <property type="entry name" value="3-OXO-TETRONATE 4-PHOSPHATE DECARBOXYLASE-RELATED"/>
    <property type="match status" value="1"/>
</dbReference>
<evidence type="ECO:0000256" key="1">
    <source>
        <dbReference type="ARBA" id="ARBA00022723"/>
    </source>
</evidence>
<sequence>MILEKERKQIITFSLKMLNDNLTNGTAGNISIFNKEKQLVAISPTGIPYDLLTPQDISIVDLNGNLIEGKAPSSELEMHLIFYRNRKEINSVIHGHTKYSTAIACLQKPLPAIDYMIALTGNFEVPCAPYASYGTKELGDNCFKTMGDGKACLLANHGITTVGENIESAYNILSQVEYIANLYILSKSIGEPIILDKYEIFNMIERFKNYGNK</sequence>
<keyword evidence="5" id="KW-1185">Reference proteome</keyword>
<dbReference type="SMART" id="SM01007">
    <property type="entry name" value="Aldolase_II"/>
    <property type="match status" value="1"/>
</dbReference>
<dbReference type="EMBL" id="FUWX01000008">
    <property type="protein sequence ID" value="SJZ66287.1"/>
    <property type="molecule type" value="Genomic_DNA"/>
</dbReference>
<proteinExistence type="predicted"/>
<dbReference type="Proteomes" id="UP000191153">
    <property type="component" value="Unassembled WGS sequence"/>
</dbReference>
<accession>A0A1T4MHD7</accession>
<dbReference type="STRING" id="180163.SAMN02745174_01225"/>
<protein>
    <submittedName>
        <fullName evidence="4">L-fuculose 1-phosphate aldolase</fullName>
    </submittedName>
</protein>
<dbReference type="RefSeq" id="WP_078693715.1">
    <property type="nucleotide sequence ID" value="NZ_FUWX01000008.1"/>
</dbReference>
<evidence type="ECO:0000256" key="2">
    <source>
        <dbReference type="ARBA" id="ARBA00023239"/>
    </source>
</evidence>
<dbReference type="Pfam" id="PF00596">
    <property type="entry name" value="Aldolase_II"/>
    <property type="match status" value="1"/>
</dbReference>
<dbReference type="InterPro" id="IPR001303">
    <property type="entry name" value="Aldolase_II/adducin_N"/>
</dbReference>
<organism evidence="4 5">
    <name type="scientific">Cetobacterium ceti</name>
    <dbReference type="NCBI Taxonomy" id="180163"/>
    <lineage>
        <taxon>Bacteria</taxon>
        <taxon>Fusobacteriati</taxon>
        <taxon>Fusobacteriota</taxon>
        <taxon>Fusobacteriia</taxon>
        <taxon>Fusobacteriales</taxon>
        <taxon>Fusobacteriaceae</taxon>
        <taxon>Cetobacterium</taxon>
    </lineage>
</organism>
<feature type="domain" description="Class II aldolase/adducin N-terminal" evidence="3">
    <location>
        <begin position="8"/>
        <end position="184"/>
    </location>
</feature>
<dbReference type="PANTHER" id="PTHR22789">
    <property type="entry name" value="FUCULOSE PHOSPHATE ALDOLASE"/>
    <property type="match status" value="1"/>
</dbReference>